<evidence type="ECO:0000313" key="3">
    <source>
        <dbReference type="EMBL" id="ORW99920.1"/>
    </source>
</evidence>
<dbReference type="RefSeq" id="WP_036471003.1">
    <property type="nucleotide sequence ID" value="NZ_HG964446.1"/>
</dbReference>
<dbReference type="SUPFAM" id="SSF51905">
    <property type="entry name" value="FAD/NAD(P)-binding domain"/>
    <property type="match status" value="1"/>
</dbReference>
<dbReference type="Gene3D" id="3.50.50.60">
    <property type="entry name" value="FAD/NAD(P)-binding domain"/>
    <property type="match status" value="2"/>
</dbReference>
<dbReference type="OrthoDB" id="833207at2"/>
<dbReference type="EMBL" id="HG964446">
    <property type="protein sequence ID" value="CDO90264.1"/>
    <property type="molecule type" value="Genomic_DNA"/>
</dbReference>
<reference evidence="2" key="1">
    <citation type="journal article" date="2014" name="Genome Announc.">
        <title>Draft Genome Sequence of Mycobacterium triplex DSM 44626.</title>
        <authorList>
            <person name="Sassi M."/>
            <person name="Croce O."/>
            <person name="Robert C."/>
            <person name="Raoult D."/>
            <person name="Drancourt M."/>
        </authorList>
    </citation>
    <scope>NUCLEOTIDE SEQUENCE [LARGE SCALE GENOMIC DNA]</scope>
    <source>
        <strain evidence="2">DSM 44626</strain>
    </source>
</reference>
<name>A0A024K395_9MYCO</name>
<reference evidence="3 4" key="3">
    <citation type="submission" date="2016-01" db="EMBL/GenBank/DDBJ databases">
        <title>The new phylogeny of the genus Mycobacterium.</title>
        <authorList>
            <person name="Tarcisio F."/>
            <person name="Conor M."/>
            <person name="Antonella G."/>
            <person name="Elisabetta G."/>
            <person name="Giulia F.S."/>
            <person name="Sara T."/>
            <person name="Anna F."/>
            <person name="Clotilde B."/>
            <person name="Roberto B."/>
            <person name="Veronica D.S."/>
            <person name="Fabio R."/>
            <person name="Monica P."/>
            <person name="Olivier J."/>
            <person name="Enrico T."/>
            <person name="Nicola S."/>
        </authorList>
    </citation>
    <scope>NUCLEOTIDE SEQUENCE [LARGE SCALE GENOMIC DNA]</scope>
    <source>
        <strain evidence="3 4">DSM 44626</strain>
    </source>
</reference>
<dbReference type="Proteomes" id="UP000028880">
    <property type="component" value="Unassembled WGS sequence"/>
</dbReference>
<protein>
    <submittedName>
        <fullName evidence="2">Dehydrogenase</fullName>
    </submittedName>
</protein>
<sequence length="518" mass="56730">MYDVIVVGGGHHGLTCATYLARAGKRVVVLERKPWLGGMTYSRETVCQAPGFVMNPCAVDLLFTNLEPSIVTELRLESFGLRQANPEPWGAYVGPEGQSIGLWRSLDRTVEEIRRYSKRDASKFARLCEMWCDFWYVAAPYLMDHPTRPRAKTVAELGWRAVRRRRNLAPVARMLMASPHQLIESMFESDEVKSLLAIYASGSEAPLREPGSGAVLGVIMLHIGWGIKRPVGGMAEFTGALAACLRHHGGETRTDAAVDEILVRDGQASGVRLADGEVLHAQQVVAAVDPVTLMSKLVDSAHVPDAVLDEVRNIRINGWGINNTKIDVALSRRPKLLCDRPELWGSYMLIGDDKDYVDRALDTAMHGRIPPETPMWALMPSAFDRSQVPAGSAGDTMYLFCTAVPQTFADGSGWAQHREPFAAQAIQKVDEVAPGFADTVIGSWVKSPDELREMTHEGSYVVVDMSLNQMGPNRPTAALAGYRTPIQGLWHTGAGAHPMGGVHGWAGRTTARTVLKNL</sequence>
<evidence type="ECO:0000313" key="4">
    <source>
        <dbReference type="Proteomes" id="UP000193710"/>
    </source>
</evidence>
<dbReference type="HOGENOM" id="CLU_019327_2_0_11"/>
<dbReference type="Pfam" id="PF01266">
    <property type="entry name" value="DAO"/>
    <property type="match status" value="1"/>
</dbReference>
<dbReference type="PANTHER" id="PTHR10668">
    <property type="entry name" value="PHYTOENE DEHYDROGENASE"/>
    <property type="match status" value="1"/>
</dbReference>
<dbReference type="PANTHER" id="PTHR10668:SF103">
    <property type="entry name" value="PYRIDINE NUCLEOTIDE-DISULFIDE OXIDOREDUCTASE DOMAIN-CONTAINING PROTEIN 2"/>
    <property type="match status" value="1"/>
</dbReference>
<feature type="domain" description="FAD dependent oxidoreductase" evidence="1">
    <location>
        <begin position="3"/>
        <end position="290"/>
    </location>
</feature>
<dbReference type="AlphaFoldDB" id="A0A024K395"/>
<accession>A0A024K395</accession>
<organism evidence="2">
    <name type="scientific">Mycobacterium triplex</name>
    <dbReference type="NCBI Taxonomy" id="47839"/>
    <lineage>
        <taxon>Bacteria</taxon>
        <taxon>Bacillati</taxon>
        <taxon>Actinomycetota</taxon>
        <taxon>Actinomycetes</taxon>
        <taxon>Mycobacteriales</taxon>
        <taxon>Mycobacteriaceae</taxon>
        <taxon>Mycobacterium</taxon>
        <taxon>Mycobacterium simiae complex</taxon>
    </lineage>
</organism>
<dbReference type="InterPro" id="IPR036188">
    <property type="entry name" value="FAD/NAD-bd_sf"/>
</dbReference>
<evidence type="ECO:0000313" key="2">
    <source>
        <dbReference type="EMBL" id="CDO90264.1"/>
    </source>
</evidence>
<evidence type="ECO:0000259" key="1">
    <source>
        <dbReference type="Pfam" id="PF01266"/>
    </source>
</evidence>
<dbReference type="EMBL" id="LQPY01000037">
    <property type="protein sequence ID" value="ORW99920.1"/>
    <property type="molecule type" value="Genomic_DNA"/>
</dbReference>
<dbReference type="STRING" id="47839.BN973_04657"/>
<gene>
    <name evidence="3" type="ORF">AWC29_26520</name>
    <name evidence="2" type="ORF">BN973_04657</name>
</gene>
<reference evidence="2" key="2">
    <citation type="submission" date="2014-04" db="EMBL/GenBank/DDBJ databases">
        <authorList>
            <person name="Xu Y.W."/>
            <person name="Yang Q."/>
        </authorList>
    </citation>
    <scope>NUCLEOTIDE SEQUENCE</scope>
    <source>
        <strain evidence="2">DSM 44626</strain>
    </source>
</reference>
<keyword evidence="4" id="KW-1185">Reference proteome</keyword>
<proteinExistence type="predicted"/>
<dbReference type="PRINTS" id="PR00419">
    <property type="entry name" value="ADXRDTASE"/>
</dbReference>
<dbReference type="InterPro" id="IPR006076">
    <property type="entry name" value="FAD-dep_OxRdtase"/>
</dbReference>
<dbReference type="eggNOG" id="COG1233">
    <property type="taxonomic scope" value="Bacteria"/>
</dbReference>
<dbReference type="Proteomes" id="UP000193710">
    <property type="component" value="Unassembled WGS sequence"/>
</dbReference>